<keyword evidence="13" id="KW-0175">Coiled coil</keyword>
<comment type="subcellular location">
    <subcellularLocation>
        <location evidence="2">Cell membrane</location>
        <topology evidence="2">Multi-pass membrane protein</topology>
    </subcellularLocation>
</comment>
<evidence type="ECO:0000259" key="15">
    <source>
        <dbReference type="PROSITE" id="PS50109"/>
    </source>
</evidence>
<feature type="domain" description="PAC" evidence="17">
    <location>
        <begin position="682"/>
        <end position="733"/>
    </location>
</feature>
<dbReference type="PROSITE" id="PS50109">
    <property type="entry name" value="HIS_KIN"/>
    <property type="match status" value="1"/>
</dbReference>
<dbReference type="PROSITE" id="PS50113">
    <property type="entry name" value="PAC"/>
    <property type="match status" value="1"/>
</dbReference>
<evidence type="ECO:0000256" key="7">
    <source>
        <dbReference type="ARBA" id="ARBA00022692"/>
    </source>
</evidence>
<keyword evidence="11 14" id="KW-1133">Transmembrane helix</keyword>
<feature type="domain" description="HAMP" evidence="18">
    <location>
        <begin position="550"/>
        <end position="602"/>
    </location>
</feature>
<dbReference type="InterPro" id="IPR004358">
    <property type="entry name" value="Sig_transdc_His_kin-like_C"/>
</dbReference>
<feature type="domain" description="Histidine kinase" evidence="15">
    <location>
        <begin position="751"/>
        <end position="982"/>
    </location>
</feature>
<dbReference type="Gene3D" id="1.10.287.130">
    <property type="match status" value="1"/>
</dbReference>
<evidence type="ECO:0000256" key="9">
    <source>
        <dbReference type="ARBA" id="ARBA00022777"/>
    </source>
</evidence>
<dbReference type="SMART" id="SM00091">
    <property type="entry name" value="PAS"/>
    <property type="match status" value="1"/>
</dbReference>
<dbReference type="InterPro" id="IPR003660">
    <property type="entry name" value="HAMP_dom"/>
</dbReference>
<dbReference type="Gene3D" id="3.30.450.20">
    <property type="entry name" value="PAS domain"/>
    <property type="match status" value="2"/>
</dbReference>
<evidence type="ECO:0000256" key="4">
    <source>
        <dbReference type="ARBA" id="ARBA00022475"/>
    </source>
</evidence>
<dbReference type="PRINTS" id="PR00344">
    <property type="entry name" value="BCTRLSENSOR"/>
</dbReference>
<keyword evidence="8" id="KW-0547">Nucleotide-binding</keyword>
<proteinExistence type="predicted"/>
<dbReference type="Pfam" id="PF00512">
    <property type="entry name" value="HisKA"/>
    <property type="match status" value="1"/>
</dbReference>
<gene>
    <name evidence="19" type="ORF">PSDVSF_08820</name>
</gene>
<evidence type="ECO:0000256" key="1">
    <source>
        <dbReference type="ARBA" id="ARBA00000085"/>
    </source>
</evidence>
<dbReference type="SUPFAM" id="SSF103190">
    <property type="entry name" value="Sensory domain-like"/>
    <property type="match status" value="1"/>
</dbReference>
<keyword evidence="7 14" id="KW-0812">Transmembrane</keyword>
<sequence>MKRKRPLGIRFKLITIFIFIKVLPLIALAWVAWSGISVLGESVQEKIAKLSGDTKNVIGDVSDLAVDSSIRSLDLKSREGIERLTTDTAQAVALFLYSRDDDIRLASTMEPSSQNYRNFLDSMKRDVVDHGPWVLNEAGDAWHPADAGGDDSVAVVAKNADNAKDFHYRRPESPGIRHAKPLYLEMTFIDLEGNERIKITTSSLLSDEKKNVVDPTNTYCKAERYYPELKKLSQGDIYVSEVIGPYLKSPIIGSYTEQRALEKGIPFKPEDAAYAGKENPVGKRFQGLIRWASPVVRKNTIVGWVTLALDHTHVMEFTDHIVPTDERYSSISDAGSGNYAFMWDYKDRNISHPRDYFITGYDPETGRPAVPWMEDSIFKEYVNSGLSMAEWEETAPIFQSQSLKKKPSAKLTKAGYLGLDCRYLNFAPQCEGWHTLTHNGGSGSFVIFWSGLWKLTTAAAIPYHTGIYDGPRGFGFVTIGANVHEFHKAATETGKKISSMAADFEKTLEEQNIETRENLDQSLAKTTKEITVSTAFMVFLVILIAIWMASTLTKKITDMVKGIRSFQNGQLDYRLDIQSRDELGELAETFNEMSDDMQKLITNLRQAEENYRSFFENATEGIFRTTAEGELVHANPAFAGLFGFSSSEEMIQKVSNVGEELYVDPQRRKELVKLLQEKGIVRNFEYLVKHTDGKPRVLQTSCYWIVGNDEERYVEGISVDITERKRANEALEEAKEKAEQLSSMKSNFLSMVSHELRTPLTSILGFTKLIRKNVDHLIHSENTLVTNEYKRLHRIEKNSKVIISEGDRLAELINNVLDLAKLEAGFFEWDFVPVSVRSVVERSIASTKVLFDSKGLELESDVADDLPTISGDQDRLVQVCINLLSNAAKFTESGSVICQVRVEGLNVIVRVIDDGIGVPKDQVDVIFDKFKQLGNTLTDKPKGTGLGLPICKEIVEHHSGKLWHEPREDRGSVFAFSIPLNCAVLNEKDGTES</sequence>
<dbReference type="SMART" id="SM00304">
    <property type="entry name" value="HAMP"/>
    <property type="match status" value="1"/>
</dbReference>
<keyword evidence="20" id="KW-1185">Reference proteome</keyword>
<feature type="transmembrane region" description="Helical" evidence="14">
    <location>
        <begin position="12"/>
        <end position="33"/>
    </location>
</feature>
<dbReference type="SUPFAM" id="SSF55785">
    <property type="entry name" value="PYP-like sensor domain (PAS domain)"/>
    <property type="match status" value="1"/>
</dbReference>
<dbReference type="SUPFAM" id="SSF158472">
    <property type="entry name" value="HAMP domain-like"/>
    <property type="match status" value="1"/>
</dbReference>
<dbReference type="Pfam" id="PF02518">
    <property type="entry name" value="HATPase_c"/>
    <property type="match status" value="1"/>
</dbReference>
<dbReference type="EC" id="2.7.13.3" evidence="3"/>
<keyword evidence="14" id="KW-0472">Membrane</keyword>
<dbReference type="InterPro" id="IPR029151">
    <property type="entry name" value="Sensor-like_sf"/>
</dbReference>
<protein>
    <recommendedName>
        <fullName evidence="3">histidine kinase</fullName>
        <ecNumber evidence="3">2.7.13.3</ecNumber>
    </recommendedName>
</protein>
<feature type="coiled-coil region" evidence="13">
    <location>
        <begin position="717"/>
        <end position="751"/>
    </location>
</feature>
<evidence type="ECO:0000256" key="12">
    <source>
        <dbReference type="ARBA" id="ARBA00023012"/>
    </source>
</evidence>
<dbReference type="PROSITE" id="PS50885">
    <property type="entry name" value="HAMP"/>
    <property type="match status" value="1"/>
</dbReference>
<evidence type="ECO:0000256" key="5">
    <source>
        <dbReference type="ARBA" id="ARBA00022553"/>
    </source>
</evidence>
<dbReference type="InterPro" id="IPR005467">
    <property type="entry name" value="His_kinase_dom"/>
</dbReference>
<evidence type="ECO:0000256" key="2">
    <source>
        <dbReference type="ARBA" id="ARBA00004651"/>
    </source>
</evidence>
<dbReference type="Pfam" id="PF00672">
    <property type="entry name" value="HAMP"/>
    <property type="match status" value="1"/>
</dbReference>
<dbReference type="RefSeq" id="WP_229594094.1">
    <property type="nucleotide sequence ID" value="NZ_AP024485.1"/>
</dbReference>
<feature type="domain" description="PAS" evidence="16">
    <location>
        <begin position="607"/>
        <end position="648"/>
    </location>
</feature>
<dbReference type="SMART" id="SM00388">
    <property type="entry name" value="HisKA"/>
    <property type="match status" value="1"/>
</dbReference>
<keyword evidence="9" id="KW-0418">Kinase</keyword>
<keyword evidence="4" id="KW-1003">Cell membrane</keyword>
<evidence type="ECO:0000256" key="3">
    <source>
        <dbReference type="ARBA" id="ARBA00012438"/>
    </source>
</evidence>
<evidence type="ECO:0000256" key="8">
    <source>
        <dbReference type="ARBA" id="ARBA00022741"/>
    </source>
</evidence>
<dbReference type="PANTHER" id="PTHR43711">
    <property type="entry name" value="TWO-COMPONENT HISTIDINE KINASE"/>
    <property type="match status" value="1"/>
</dbReference>
<evidence type="ECO:0000256" key="10">
    <source>
        <dbReference type="ARBA" id="ARBA00022840"/>
    </source>
</evidence>
<evidence type="ECO:0000256" key="13">
    <source>
        <dbReference type="SAM" id="Coils"/>
    </source>
</evidence>
<dbReference type="InterPro" id="IPR000014">
    <property type="entry name" value="PAS"/>
</dbReference>
<keyword evidence="5" id="KW-0597">Phosphoprotein</keyword>
<dbReference type="Gene3D" id="3.30.565.10">
    <property type="entry name" value="Histidine kinase-like ATPase, C-terminal domain"/>
    <property type="match status" value="1"/>
</dbReference>
<dbReference type="InterPro" id="IPR035965">
    <property type="entry name" value="PAS-like_dom_sf"/>
</dbReference>
<dbReference type="PANTHER" id="PTHR43711:SF30">
    <property type="entry name" value="HISTIDINE KINASE"/>
    <property type="match status" value="1"/>
</dbReference>
<dbReference type="CDD" id="cd00082">
    <property type="entry name" value="HisKA"/>
    <property type="match status" value="1"/>
</dbReference>
<keyword evidence="12" id="KW-0902">Two-component regulatory system</keyword>
<dbReference type="InterPro" id="IPR003594">
    <property type="entry name" value="HATPase_dom"/>
</dbReference>
<dbReference type="PROSITE" id="PS50112">
    <property type="entry name" value="PAS"/>
    <property type="match status" value="1"/>
</dbReference>
<keyword evidence="10" id="KW-0067">ATP-binding</keyword>
<evidence type="ECO:0000259" key="16">
    <source>
        <dbReference type="PROSITE" id="PS50112"/>
    </source>
</evidence>
<dbReference type="Pfam" id="PF13426">
    <property type="entry name" value="PAS_9"/>
    <property type="match status" value="1"/>
</dbReference>
<evidence type="ECO:0000256" key="14">
    <source>
        <dbReference type="SAM" id="Phobius"/>
    </source>
</evidence>
<comment type="catalytic activity">
    <reaction evidence="1">
        <text>ATP + protein L-histidine = ADP + protein N-phospho-L-histidine.</text>
        <dbReference type="EC" id="2.7.13.3"/>
    </reaction>
</comment>
<dbReference type="NCBIfam" id="TIGR00229">
    <property type="entry name" value="sensory_box"/>
    <property type="match status" value="1"/>
</dbReference>
<dbReference type="InterPro" id="IPR050736">
    <property type="entry name" value="Sensor_HK_Regulatory"/>
</dbReference>
<evidence type="ECO:0000259" key="17">
    <source>
        <dbReference type="PROSITE" id="PS50113"/>
    </source>
</evidence>
<dbReference type="InterPro" id="IPR036097">
    <property type="entry name" value="HisK_dim/P_sf"/>
</dbReference>
<evidence type="ECO:0000259" key="18">
    <source>
        <dbReference type="PROSITE" id="PS50885"/>
    </source>
</evidence>
<feature type="coiled-coil region" evidence="13">
    <location>
        <begin position="590"/>
        <end position="617"/>
    </location>
</feature>
<name>A0ABN6EQY9_9BACT</name>
<dbReference type="Proteomes" id="UP001053296">
    <property type="component" value="Chromosome"/>
</dbReference>
<keyword evidence="6" id="KW-0808">Transferase</keyword>
<dbReference type="SMART" id="SM00387">
    <property type="entry name" value="HATPase_c"/>
    <property type="match status" value="1"/>
</dbReference>
<dbReference type="InterPro" id="IPR003661">
    <property type="entry name" value="HisK_dim/P_dom"/>
</dbReference>
<organism evidence="19 20">
    <name type="scientific">Pseudodesulfovibrio sediminis</name>
    <dbReference type="NCBI Taxonomy" id="2810563"/>
    <lineage>
        <taxon>Bacteria</taxon>
        <taxon>Pseudomonadati</taxon>
        <taxon>Thermodesulfobacteriota</taxon>
        <taxon>Desulfovibrionia</taxon>
        <taxon>Desulfovibrionales</taxon>
        <taxon>Desulfovibrionaceae</taxon>
    </lineage>
</organism>
<dbReference type="CDD" id="cd06225">
    <property type="entry name" value="HAMP"/>
    <property type="match status" value="1"/>
</dbReference>
<reference evidence="19" key="1">
    <citation type="journal article" date="2022" name="Arch. Microbiol.">
        <title>Pseudodesulfovibrio sediminis sp. nov., a mesophilic and neutrophilic sulfate-reducing bacterium isolated from sediment of a brackish lake.</title>
        <authorList>
            <person name="Takahashi A."/>
            <person name="Kojima H."/>
            <person name="Watanabe M."/>
            <person name="Fukui M."/>
        </authorList>
    </citation>
    <scope>NUCLEOTIDE SEQUENCE</scope>
    <source>
        <strain evidence="19">SF6</strain>
    </source>
</reference>
<dbReference type="SUPFAM" id="SSF55874">
    <property type="entry name" value="ATPase domain of HSP90 chaperone/DNA topoisomerase II/histidine kinase"/>
    <property type="match status" value="1"/>
</dbReference>
<evidence type="ECO:0000256" key="11">
    <source>
        <dbReference type="ARBA" id="ARBA00022989"/>
    </source>
</evidence>
<dbReference type="CDD" id="cd00130">
    <property type="entry name" value="PAS"/>
    <property type="match status" value="1"/>
</dbReference>
<evidence type="ECO:0000313" key="20">
    <source>
        <dbReference type="Proteomes" id="UP001053296"/>
    </source>
</evidence>
<dbReference type="SUPFAM" id="SSF47384">
    <property type="entry name" value="Homodimeric domain of signal transducing histidine kinase"/>
    <property type="match status" value="1"/>
</dbReference>
<dbReference type="Gene3D" id="6.10.340.10">
    <property type="match status" value="1"/>
</dbReference>
<feature type="transmembrane region" description="Helical" evidence="14">
    <location>
        <begin position="530"/>
        <end position="549"/>
    </location>
</feature>
<evidence type="ECO:0000256" key="6">
    <source>
        <dbReference type="ARBA" id="ARBA00022679"/>
    </source>
</evidence>
<dbReference type="InterPro" id="IPR000700">
    <property type="entry name" value="PAS-assoc_C"/>
</dbReference>
<dbReference type="EMBL" id="AP024485">
    <property type="protein sequence ID" value="BCS87640.1"/>
    <property type="molecule type" value="Genomic_DNA"/>
</dbReference>
<dbReference type="InterPro" id="IPR036890">
    <property type="entry name" value="HATPase_C_sf"/>
</dbReference>
<accession>A0ABN6EQY9</accession>
<evidence type="ECO:0000313" key="19">
    <source>
        <dbReference type="EMBL" id="BCS87640.1"/>
    </source>
</evidence>